<organism evidence="1 2">
    <name type="scientific">Senna tora</name>
    <dbReference type="NCBI Taxonomy" id="362788"/>
    <lineage>
        <taxon>Eukaryota</taxon>
        <taxon>Viridiplantae</taxon>
        <taxon>Streptophyta</taxon>
        <taxon>Embryophyta</taxon>
        <taxon>Tracheophyta</taxon>
        <taxon>Spermatophyta</taxon>
        <taxon>Magnoliopsida</taxon>
        <taxon>eudicotyledons</taxon>
        <taxon>Gunneridae</taxon>
        <taxon>Pentapetalae</taxon>
        <taxon>rosids</taxon>
        <taxon>fabids</taxon>
        <taxon>Fabales</taxon>
        <taxon>Fabaceae</taxon>
        <taxon>Caesalpinioideae</taxon>
        <taxon>Cassia clade</taxon>
        <taxon>Senna</taxon>
    </lineage>
</organism>
<accession>A0A834WP29</accession>
<dbReference type="Proteomes" id="UP000634136">
    <property type="component" value="Unassembled WGS sequence"/>
</dbReference>
<keyword evidence="2" id="KW-1185">Reference proteome</keyword>
<name>A0A834WP29_9FABA</name>
<dbReference type="EMBL" id="JAAIUW010000006">
    <property type="protein sequence ID" value="KAF7826386.1"/>
    <property type="molecule type" value="Genomic_DNA"/>
</dbReference>
<comment type="caution">
    <text evidence="1">The sequence shown here is derived from an EMBL/GenBank/DDBJ whole genome shotgun (WGS) entry which is preliminary data.</text>
</comment>
<proteinExistence type="predicted"/>
<sequence length="311" mass="35852">MSLVVWVEATPNFFPRVDVSRLGSHVEEEASIVLASLINIEDFTFLYEKQGMKVIQTRMPVNLSWVRRTSPVCAIEEDFPECDDSRKFLPFCRFQMQCCGVGLPPTIKLLTYFYKSQKKGEGDCLHFQKVKNVRPICKDLSRKGRGRLLLWRLLVVRLCSGRYPKFFQLHDGVVTHSRSIKMKRKLLTEGDHKRLQVDIDGVGSSGVGHNSIKLQMAVIMKEFSDKCLKYKEVRLANYRLELDLKHKGNTLFNLNSKVSFLEGELEGACTWLAAFYKLEQGALLTIHISFLMFELSFWNATRQLQFLNSLL</sequence>
<dbReference type="AlphaFoldDB" id="A0A834WP29"/>
<evidence type="ECO:0000313" key="2">
    <source>
        <dbReference type="Proteomes" id="UP000634136"/>
    </source>
</evidence>
<protein>
    <submittedName>
        <fullName evidence="1">Uncharacterized protein</fullName>
    </submittedName>
</protein>
<gene>
    <name evidence="1" type="ORF">G2W53_017550</name>
</gene>
<evidence type="ECO:0000313" key="1">
    <source>
        <dbReference type="EMBL" id="KAF7826386.1"/>
    </source>
</evidence>
<reference evidence="1" key="1">
    <citation type="submission" date="2020-09" db="EMBL/GenBank/DDBJ databases">
        <title>Genome-Enabled Discovery of Anthraquinone Biosynthesis in Senna tora.</title>
        <authorList>
            <person name="Kang S.-H."/>
            <person name="Pandey R.P."/>
            <person name="Lee C.-M."/>
            <person name="Sim J.-S."/>
            <person name="Jeong J.-T."/>
            <person name="Choi B.-S."/>
            <person name="Jung M."/>
            <person name="Ginzburg D."/>
            <person name="Zhao K."/>
            <person name="Won S.Y."/>
            <person name="Oh T.-J."/>
            <person name="Yu Y."/>
            <person name="Kim N.-H."/>
            <person name="Lee O.R."/>
            <person name="Lee T.-H."/>
            <person name="Bashyal P."/>
            <person name="Kim T.-S."/>
            <person name="Lee W.-H."/>
            <person name="Kawkins C."/>
            <person name="Kim C.-K."/>
            <person name="Kim J.S."/>
            <person name="Ahn B.O."/>
            <person name="Rhee S.Y."/>
            <person name="Sohng J.K."/>
        </authorList>
    </citation>
    <scope>NUCLEOTIDE SEQUENCE</scope>
    <source>
        <tissue evidence="1">Leaf</tissue>
    </source>
</reference>